<feature type="non-terminal residue" evidence="1">
    <location>
        <position position="73"/>
    </location>
</feature>
<feature type="non-terminal residue" evidence="1">
    <location>
        <position position="1"/>
    </location>
</feature>
<dbReference type="EMBL" id="CAJVQC010134863">
    <property type="protein sequence ID" value="CAG8842601.1"/>
    <property type="molecule type" value="Genomic_DNA"/>
</dbReference>
<gene>
    <name evidence="1" type="ORF">RPERSI_LOCUS32394</name>
</gene>
<evidence type="ECO:0000313" key="2">
    <source>
        <dbReference type="Proteomes" id="UP000789920"/>
    </source>
</evidence>
<proteinExistence type="predicted"/>
<comment type="caution">
    <text evidence="1">The sequence shown here is derived from an EMBL/GenBank/DDBJ whole genome shotgun (WGS) entry which is preliminary data.</text>
</comment>
<protein>
    <submittedName>
        <fullName evidence="1">13159_t:CDS:1</fullName>
    </submittedName>
</protein>
<organism evidence="1 2">
    <name type="scientific">Racocetra persica</name>
    <dbReference type="NCBI Taxonomy" id="160502"/>
    <lineage>
        <taxon>Eukaryota</taxon>
        <taxon>Fungi</taxon>
        <taxon>Fungi incertae sedis</taxon>
        <taxon>Mucoromycota</taxon>
        <taxon>Glomeromycotina</taxon>
        <taxon>Glomeromycetes</taxon>
        <taxon>Diversisporales</taxon>
        <taxon>Gigasporaceae</taxon>
        <taxon>Racocetra</taxon>
    </lineage>
</organism>
<reference evidence="1" key="1">
    <citation type="submission" date="2021-06" db="EMBL/GenBank/DDBJ databases">
        <authorList>
            <person name="Kallberg Y."/>
            <person name="Tangrot J."/>
            <person name="Rosling A."/>
        </authorList>
    </citation>
    <scope>NUCLEOTIDE SEQUENCE</scope>
    <source>
        <strain evidence="1">MA461A</strain>
    </source>
</reference>
<dbReference type="Proteomes" id="UP000789920">
    <property type="component" value="Unassembled WGS sequence"/>
</dbReference>
<keyword evidence="2" id="KW-1185">Reference proteome</keyword>
<evidence type="ECO:0000313" key="1">
    <source>
        <dbReference type="EMBL" id="CAG8842601.1"/>
    </source>
</evidence>
<sequence>RRIQSLETKLEELRANAITRVHDRWMLKQRYTWLLEERNRLRARLANNVEELRRLRAEERRREKNNNNRNRIS</sequence>
<name>A0ACA9SMF4_9GLOM</name>
<accession>A0ACA9SMF4</accession>